<evidence type="ECO:0000313" key="2">
    <source>
        <dbReference type="Proteomes" id="UP000197019"/>
    </source>
</evidence>
<dbReference type="RefSeq" id="WP_088618184.1">
    <property type="nucleotide sequence ID" value="NZ_CP022129.1"/>
</dbReference>
<keyword evidence="2" id="KW-1185">Reference proteome</keyword>
<dbReference type="Proteomes" id="UP000197019">
    <property type="component" value="Chromosome"/>
</dbReference>
<gene>
    <name evidence="1" type="ORF">CEK71_04045</name>
</gene>
<proteinExistence type="predicted"/>
<protein>
    <submittedName>
        <fullName evidence="1">Uncharacterized protein</fullName>
    </submittedName>
</protein>
<dbReference type="OrthoDB" id="7106320at2"/>
<dbReference type="KEGG" id="mpsy:CEK71_04045"/>
<name>A0A1Z4BVN2_9GAMM</name>
<organism evidence="1 2">
    <name type="scientific">Methylovulum psychrotolerans</name>
    <dbReference type="NCBI Taxonomy" id="1704499"/>
    <lineage>
        <taxon>Bacteria</taxon>
        <taxon>Pseudomonadati</taxon>
        <taxon>Pseudomonadota</taxon>
        <taxon>Gammaproteobacteria</taxon>
        <taxon>Methylococcales</taxon>
        <taxon>Methylococcaceae</taxon>
        <taxon>Methylovulum</taxon>
    </lineage>
</organism>
<reference evidence="1 2" key="1">
    <citation type="submission" date="2017-06" db="EMBL/GenBank/DDBJ databases">
        <title>Genome Sequencing of the methanotroph Methylovulum psychrotolerants str. HV10-M2 isolated from a high-altitude environment.</title>
        <authorList>
            <person name="Mateos-Rivera A."/>
        </authorList>
    </citation>
    <scope>NUCLEOTIDE SEQUENCE [LARGE SCALE GENOMIC DNA]</scope>
    <source>
        <strain evidence="1 2">HV10_M2</strain>
    </source>
</reference>
<sequence length="139" mass="15419">MPNSDASGSITTIIEDYAALLRQFDAFSKNATSQSEALGAICVGQPNPSYGEFSIKIAGHTLFFILTSFLDSDKKLMGAVECYQEKKYPHLEKIKLGRFTFNPKGDTSERELSQDIQLSIEEEADALYLILPFIKKSLA</sequence>
<dbReference type="EMBL" id="CP022129">
    <property type="protein sequence ID" value="ASF45302.1"/>
    <property type="molecule type" value="Genomic_DNA"/>
</dbReference>
<dbReference type="AlphaFoldDB" id="A0A1Z4BVN2"/>
<accession>A0A1Z4BVN2</accession>
<evidence type="ECO:0000313" key="1">
    <source>
        <dbReference type="EMBL" id="ASF45302.1"/>
    </source>
</evidence>